<dbReference type="InterPro" id="IPR029063">
    <property type="entry name" value="SAM-dependent_MTases_sf"/>
</dbReference>
<protein>
    <recommendedName>
        <fullName evidence="8">Type II methyltransferase</fullName>
        <ecNumber evidence="8">2.1.1.113</ecNumber>
    </recommendedName>
    <alternativeName>
        <fullName evidence="8">N-4 cytosine-specific methyltransferase</fullName>
    </alternativeName>
</protein>
<dbReference type="Gene3D" id="3.40.50.150">
    <property type="entry name" value="Vaccinia Virus protein VP39"/>
    <property type="match status" value="1"/>
</dbReference>
<dbReference type="InterPro" id="IPR001091">
    <property type="entry name" value="RM_Methyltransferase"/>
</dbReference>
<dbReference type="Proteomes" id="UP000278475">
    <property type="component" value="Unassembled WGS sequence"/>
</dbReference>
<dbReference type="InterPro" id="IPR002941">
    <property type="entry name" value="DNA_methylase_N4/N6"/>
</dbReference>
<sequence>MGSRIEAPLRGLKSASLSLGLERNAGIKCRHKIIIGDSRDMRELPDGAVQIVVTSPPYVTSNLQKGQPFDYEGYLRMIKQVFTEVYRVLCPDGRVCLNVADIHTKYLYDDRRFYRIPVAHDVLRICLDIGFRLLDTYIWDKGFHRHKGGAPGPLFGSYPYPPTIYNNVYWEFIFVLIKPGPKRKVPREVKEKSALSQEEWKEWTRKFWKVESETEWVKEHPSVFPVEIPYRLIKMYSFIGDTVLDPFLGSGTTTLAAWLTRRNSIGYEINPKYVELIKRRTLMNQKTLFEENDEFEIILRDDAQEGEWL</sequence>
<keyword evidence="6" id="KW-0238">DNA-binding</keyword>
<gene>
    <name evidence="10" type="ORF">DRJ31_08905</name>
</gene>
<comment type="caution">
    <text evidence="10">The sequence shown here is derived from an EMBL/GenBank/DDBJ whole genome shotgun (WGS) entry which is preliminary data.</text>
</comment>
<dbReference type="GO" id="GO:0009307">
    <property type="term" value="P:DNA restriction-modification system"/>
    <property type="evidence" value="ECO:0007669"/>
    <property type="project" value="UniProtKB-KW"/>
</dbReference>
<evidence type="ECO:0000256" key="1">
    <source>
        <dbReference type="ARBA" id="ARBA00010203"/>
    </source>
</evidence>
<evidence type="ECO:0000256" key="2">
    <source>
        <dbReference type="ARBA" id="ARBA00022603"/>
    </source>
</evidence>
<name>A0A497EKY3_9CREN</name>
<accession>A0A497EKY3</accession>
<dbReference type="EMBL" id="QMQV01000130">
    <property type="protein sequence ID" value="RLE47398.1"/>
    <property type="molecule type" value="Genomic_DNA"/>
</dbReference>
<proteinExistence type="inferred from homology"/>
<dbReference type="Pfam" id="PF01555">
    <property type="entry name" value="N6_N4_Mtase"/>
    <property type="match status" value="1"/>
</dbReference>
<dbReference type="PRINTS" id="PR00508">
    <property type="entry name" value="S21N4MTFRASE"/>
</dbReference>
<dbReference type="AlphaFoldDB" id="A0A497EKY3"/>
<dbReference type="InterPro" id="IPR017985">
    <property type="entry name" value="MeTrfase_CN4_CS"/>
</dbReference>
<keyword evidence="4 8" id="KW-0949">S-adenosyl-L-methionine</keyword>
<dbReference type="SUPFAM" id="SSF53335">
    <property type="entry name" value="S-adenosyl-L-methionine-dependent methyltransferases"/>
    <property type="match status" value="1"/>
</dbReference>
<keyword evidence="3" id="KW-0808">Transferase</keyword>
<evidence type="ECO:0000256" key="4">
    <source>
        <dbReference type="ARBA" id="ARBA00022691"/>
    </source>
</evidence>
<feature type="domain" description="DNA methylase N-4/N-6" evidence="9">
    <location>
        <begin position="49"/>
        <end position="278"/>
    </location>
</feature>
<keyword evidence="2 8" id="KW-0489">Methyltransferase</keyword>
<evidence type="ECO:0000313" key="11">
    <source>
        <dbReference type="Proteomes" id="UP000278475"/>
    </source>
</evidence>
<dbReference type="GO" id="GO:0008170">
    <property type="term" value="F:N-methyltransferase activity"/>
    <property type="evidence" value="ECO:0007669"/>
    <property type="project" value="InterPro"/>
</dbReference>
<keyword evidence="5 8" id="KW-0680">Restriction system</keyword>
<comment type="catalytic activity">
    <reaction evidence="7 8">
        <text>a 2'-deoxycytidine in DNA + S-adenosyl-L-methionine = an N(4)-methyl-2'-deoxycytidine in DNA + S-adenosyl-L-homocysteine + H(+)</text>
        <dbReference type="Rhea" id="RHEA:16857"/>
        <dbReference type="Rhea" id="RHEA-COMP:11369"/>
        <dbReference type="Rhea" id="RHEA-COMP:13674"/>
        <dbReference type="ChEBI" id="CHEBI:15378"/>
        <dbReference type="ChEBI" id="CHEBI:57856"/>
        <dbReference type="ChEBI" id="CHEBI:59789"/>
        <dbReference type="ChEBI" id="CHEBI:85452"/>
        <dbReference type="ChEBI" id="CHEBI:137933"/>
        <dbReference type="EC" id="2.1.1.113"/>
    </reaction>
</comment>
<dbReference type="GO" id="GO:0032259">
    <property type="term" value="P:methylation"/>
    <property type="evidence" value="ECO:0007669"/>
    <property type="project" value="UniProtKB-KW"/>
</dbReference>
<evidence type="ECO:0000256" key="6">
    <source>
        <dbReference type="ARBA" id="ARBA00023125"/>
    </source>
</evidence>
<evidence type="ECO:0000256" key="5">
    <source>
        <dbReference type="ARBA" id="ARBA00022747"/>
    </source>
</evidence>
<dbReference type="EC" id="2.1.1.113" evidence="8"/>
<comment type="similarity">
    <text evidence="1">Belongs to the N(4)/N(6)-methyltransferase family. N(4) subfamily.</text>
</comment>
<reference evidence="10 11" key="1">
    <citation type="submission" date="2018-06" db="EMBL/GenBank/DDBJ databases">
        <title>Extensive metabolic versatility and redundancy in microbially diverse, dynamic hydrothermal sediments.</title>
        <authorList>
            <person name="Dombrowski N."/>
            <person name="Teske A."/>
            <person name="Baker B.J."/>
        </authorList>
    </citation>
    <scope>NUCLEOTIDE SEQUENCE [LARGE SCALE GENOMIC DNA]</scope>
    <source>
        <strain evidence="10">B66_G16</strain>
    </source>
</reference>
<evidence type="ECO:0000313" key="10">
    <source>
        <dbReference type="EMBL" id="RLE47398.1"/>
    </source>
</evidence>
<dbReference type="GO" id="GO:0015667">
    <property type="term" value="F:site-specific DNA-methyltransferase (cytosine-N4-specific) activity"/>
    <property type="evidence" value="ECO:0007669"/>
    <property type="project" value="UniProtKB-EC"/>
</dbReference>
<dbReference type="GO" id="GO:0003677">
    <property type="term" value="F:DNA binding"/>
    <property type="evidence" value="ECO:0007669"/>
    <property type="project" value="UniProtKB-KW"/>
</dbReference>
<evidence type="ECO:0000256" key="7">
    <source>
        <dbReference type="ARBA" id="ARBA00049120"/>
    </source>
</evidence>
<evidence type="ECO:0000256" key="3">
    <source>
        <dbReference type="ARBA" id="ARBA00022679"/>
    </source>
</evidence>
<evidence type="ECO:0000259" key="9">
    <source>
        <dbReference type="Pfam" id="PF01555"/>
    </source>
</evidence>
<evidence type="ECO:0000256" key="8">
    <source>
        <dbReference type="RuleBase" id="RU362026"/>
    </source>
</evidence>
<organism evidence="10 11">
    <name type="scientific">Thermoproteota archaeon</name>
    <dbReference type="NCBI Taxonomy" id="2056631"/>
    <lineage>
        <taxon>Archaea</taxon>
        <taxon>Thermoproteota</taxon>
    </lineage>
</organism>
<dbReference type="PROSITE" id="PS00093">
    <property type="entry name" value="N4_MTASE"/>
    <property type="match status" value="1"/>
</dbReference>